<gene>
    <name evidence="2" type="ORF">SAMN05660691_00857</name>
</gene>
<dbReference type="EMBL" id="FNXF01000002">
    <property type="protein sequence ID" value="SEH67959.1"/>
    <property type="molecule type" value="Genomic_DNA"/>
</dbReference>
<feature type="transmembrane region" description="Helical" evidence="1">
    <location>
        <begin position="42"/>
        <end position="63"/>
    </location>
</feature>
<reference evidence="3" key="1">
    <citation type="submission" date="2016-10" db="EMBL/GenBank/DDBJ databases">
        <authorList>
            <person name="Varghese N."/>
            <person name="Submissions S."/>
        </authorList>
    </citation>
    <scope>NUCLEOTIDE SEQUENCE [LARGE SCALE GENOMIC DNA]</scope>
    <source>
        <strain evidence="3">DSM 17616</strain>
    </source>
</reference>
<dbReference type="AlphaFoldDB" id="A0A1H6JZL1"/>
<evidence type="ECO:0000313" key="2">
    <source>
        <dbReference type="EMBL" id="SEH67959.1"/>
    </source>
</evidence>
<dbReference type="Proteomes" id="UP000199371">
    <property type="component" value="Unassembled WGS sequence"/>
</dbReference>
<accession>A0A1H6JZL1</accession>
<organism evidence="2 3">
    <name type="scientific">Rheinheimera pacifica</name>
    <dbReference type="NCBI Taxonomy" id="173990"/>
    <lineage>
        <taxon>Bacteria</taxon>
        <taxon>Pseudomonadati</taxon>
        <taxon>Pseudomonadota</taxon>
        <taxon>Gammaproteobacteria</taxon>
        <taxon>Chromatiales</taxon>
        <taxon>Chromatiaceae</taxon>
        <taxon>Rheinheimera</taxon>
    </lineage>
</organism>
<dbReference type="RefSeq" id="WP_092790559.1">
    <property type="nucleotide sequence ID" value="NZ_FNXF01000002.1"/>
</dbReference>
<keyword evidence="3" id="KW-1185">Reference proteome</keyword>
<feature type="transmembrane region" description="Helical" evidence="1">
    <location>
        <begin position="69"/>
        <end position="89"/>
    </location>
</feature>
<evidence type="ECO:0000313" key="3">
    <source>
        <dbReference type="Proteomes" id="UP000199371"/>
    </source>
</evidence>
<dbReference type="OrthoDB" id="5767979at2"/>
<feature type="transmembrane region" description="Helical" evidence="1">
    <location>
        <begin position="120"/>
        <end position="141"/>
    </location>
</feature>
<keyword evidence="1" id="KW-0812">Transmembrane</keyword>
<dbReference type="STRING" id="173990.SAMN05660691_00857"/>
<feature type="transmembrane region" description="Helical" evidence="1">
    <location>
        <begin position="153"/>
        <end position="170"/>
    </location>
</feature>
<evidence type="ECO:0000256" key="1">
    <source>
        <dbReference type="SAM" id="Phobius"/>
    </source>
</evidence>
<proteinExistence type="predicted"/>
<keyword evidence="1" id="KW-1133">Transmembrane helix</keyword>
<protein>
    <submittedName>
        <fullName evidence="2">Uncharacterized protein</fullName>
    </submittedName>
</protein>
<sequence>MADSFDFAALAKSWQQQLTPTEATPTAQDLALANQRQRQQRLLMYGEWLGALVMAATACWLILVLPGWLGYIAAGFLVLGAISTLYISWQVHRPILAYDNWSSSGLLQFRCRACQLSLRYYRYTQLSCLALLLFTLILWLLQWWQLADVSNDLLLFYSLIASPLCLFALYRLQLKAQQKAAELQQLTALAADFQQSE</sequence>
<keyword evidence="1" id="KW-0472">Membrane</keyword>
<name>A0A1H6JZL1_9GAMM</name>